<comment type="subcellular location">
    <subcellularLocation>
        <location evidence="1">Endomembrane system</location>
        <topology evidence="1">Multi-pass membrane protein</topology>
    </subcellularLocation>
    <subcellularLocation>
        <location evidence="7">Endoplasmic reticulum membrane</location>
        <topology evidence="7">Multi-pass membrane protein</topology>
    </subcellularLocation>
</comment>
<feature type="transmembrane region" description="Helical" evidence="7">
    <location>
        <begin position="279"/>
        <end position="298"/>
    </location>
</feature>
<comment type="caution">
    <text evidence="7">Lacks conserved residue(s) required for the propagation of feature annotation.</text>
</comment>
<keyword evidence="7" id="KW-0256">Endoplasmic reticulum</keyword>
<feature type="transmembrane region" description="Helical" evidence="7">
    <location>
        <begin position="186"/>
        <end position="205"/>
    </location>
</feature>
<dbReference type="GO" id="GO:0005789">
    <property type="term" value="C:endoplasmic reticulum membrane"/>
    <property type="evidence" value="ECO:0007669"/>
    <property type="project" value="UniProtKB-SubCell"/>
</dbReference>
<sequence>MKAYFSFSLAFLYFLLNPLLISASAGDWIPEQIQCKYHCEKNYCLKTESPLDEGVDILIDPPFIPSKQSVTPNLIDIFLLWDCQSLCDYQCQQLTTKMLQEKIANTDLETQREQELEIEQFHGKWPFVRIAYIQEFWSTVFSLGNFIPHFTALSKLNKNQNIYLKPNSNNNNNNDNNNTNLLINNYKLVALMGCCAWISSFIFHFRDLIVTEKLDYFFAGATVLSGFYAISVRVFVGGDKNKQTKYGKLGFLLCALIFMAHILRLYFDWSYTYNMRFNIFFGVLQYIMLITVGISNYFKYKGNKYLNVFKLSFTPIFLVFFTGLSMSFELFDIFIPSLQIDSHALWHCMTIWPSFKLYDFFIEDHKALMSSQKEDNLSNTSDDLKRK</sequence>
<feature type="transmembrane region" description="Helical" evidence="7">
    <location>
        <begin position="313"/>
        <end position="335"/>
    </location>
</feature>
<dbReference type="Proteomes" id="UP000092321">
    <property type="component" value="Unassembled WGS sequence"/>
</dbReference>
<evidence type="ECO:0000256" key="1">
    <source>
        <dbReference type="ARBA" id="ARBA00004127"/>
    </source>
</evidence>
<comment type="function">
    <text evidence="7">Involved in the lipid remodeling steps of GPI-anchor maturation.</text>
</comment>
<dbReference type="AlphaFoldDB" id="A0A1B7TCG8"/>
<organism evidence="8 9">
    <name type="scientific">Hanseniaspora valbyensis NRRL Y-1626</name>
    <dbReference type="NCBI Taxonomy" id="766949"/>
    <lineage>
        <taxon>Eukaryota</taxon>
        <taxon>Fungi</taxon>
        <taxon>Dikarya</taxon>
        <taxon>Ascomycota</taxon>
        <taxon>Saccharomycotina</taxon>
        <taxon>Saccharomycetes</taxon>
        <taxon>Saccharomycodales</taxon>
        <taxon>Saccharomycodaceae</taxon>
        <taxon>Hanseniaspora</taxon>
    </lineage>
</organism>
<dbReference type="PANTHER" id="PTHR13148">
    <property type="entry name" value="PER1-RELATED"/>
    <property type="match status" value="1"/>
</dbReference>
<feature type="chain" id="PRO_5016477542" description="Post-GPI attachment to proteins factor 3" evidence="7">
    <location>
        <begin position="26"/>
        <end position="387"/>
    </location>
</feature>
<evidence type="ECO:0000256" key="5">
    <source>
        <dbReference type="ARBA" id="ARBA00022989"/>
    </source>
</evidence>
<dbReference type="Pfam" id="PF04080">
    <property type="entry name" value="Per1"/>
    <property type="match status" value="1"/>
</dbReference>
<dbReference type="OrthoDB" id="419770at2759"/>
<evidence type="ECO:0000313" key="9">
    <source>
        <dbReference type="Proteomes" id="UP000092321"/>
    </source>
</evidence>
<keyword evidence="3 7" id="KW-0812">Transmembrane</keyword>
<evidence type="ECO:0000313" key="8">
    <source>
        <dbReference type="EMBL" id="OBA26411.1"/>
    </source>
</evidence>
<comment type="caution">
    <text evidence="8">The sequence shown here is derived from an EMBL/GenBank/DDBJ whole genome shotgun (WGS) entry which is preliminary data.</text>
</comment>
<reference evidence="9" key="1">
    <citation type="journal article" date="2016" name="Proc. Natl. Acad. Sci. U.S.A.">
        <title>Comparative genomics of biotechnologically important yeasts.</title>
        <authorList>
            <person name="Riley R."/>
            <person name="Haridas S."/>
            <person name="Wolfe K.H."/>
            <person name="Lopes M.R."/>
            <person name="Hittinger C.T."/>
            <person name="Goeker M."/>
            <person name="Salamov A.A."/>
            <person name="Wisecaver J.H."/>
            <person name="Long T.M."/>
            <person name="Calvey C.H."/>
            <person name="Aerts A.L."/>
            <person name="Barry K.W."/>
            <person name="Choi C."/>
            <person name="Clum A."/>
            <person name="Coughlan A.Y."/>
            <person name="Deshpande S."/>
            <person name="Douglass A.P."/>
            <person name="Hanson S.J."/>
            <person name="Klenk H.-P."/>
            <person name="LaButti K.M."/>
            <person name="Lapidus A."/>
            <person name="Lindquist E.A."/>
            <person name="Lipzen A.M."/>
            <person name="Meier-Kolthoff J.P."/>
            <person name="Ohm R.A."/>
            <person name="Otillar R.P."/>
            <person name="Pangilinan J.L."/>
            <person name="Peng Y."/>
            <person name="Rokas A."/>
            <person name="Rosa C.A."/>
            <person name="Scheuner C."/>
            <person name="Sibirny A.A."/>
            <person name="Slot J.C."/>
            <person name="Stielow J.B."/>
            <person name="Sun H."/>
            <person name="Kurtzman C.P."/>
            <person name="Blackwell M."/>
            <person name="Grigoriev I.V."/>
            <person name="Jeffries T.W."/>
        </authorList>
    </citation>
    <scope>NUCLEOTIDE SEQUENCE [LARGE SCALE GENOMIC DNA]</scope>
    <source>
        <strain evidence="9">NRRL Y-1626</strain>
    </source>
</reference>
<protein>
    <recommendedName>
        <fullName evidence="7">Post-GPI attachment to proteins factor 3</fullName>
    </recommendedName>
</protein>
<dbReference type="PANTHER" id="PTHR13148:SF0">
    <property type="entry name" value="POST-GPI ATTACHMENT TO PROTEINS FACTOR 3"/>
    <property type="match status" value="1"/>
</dbReference>
<feature type="signal peptide" evidence="7">
    <location>
        <begin position="1"/>
        <end position="25"/>
    </location>
</feature>
<proteinExistence type="inferred from homology"/>
<evidence type="ECO:0000256" key="3">
    <source>
        <dbReference type="ARBA" id="ARBA00022692"/>
    </source>
</evidence>
<evidence type="ECO:0000256" key="7">
    <source>
        <dbReference type="RuleBase" id="RU365066"/>
    </source>
</evidence>
<keyword evidence="2 7" id="KW-0337">GPI-anchor biosynthesis</keyword>
<feature type="transmembrane region" description="Helical" evidence="7">
    <location>
        <begin position="217"/>
        <end position="236"/>
    </location>
</feature>
<dbReference type="GO" id="GO:0006506">
    <property type="term" value="P:GPI anchor biosynthetic process"/>
    <property type="evidence" value="ECO:0007669"/>
    <property type="project" value="UniProtKB-KW"/>
</dbReference>
<keyword evidence="9" id="KW-1185">Reference proteome</keyword>
<feature type="transmembrane region" description="Helical" evidence="7">
    <location>
        <begin position="248"/>
        <end position="267"/>
    </location>
</feature>
<keyword evidence="5 7" id="KW-1133">Transmembrane helix</keyword>
<keyword evidence="6 7" id="KW-0472">Membrane</keyword>
<name>A0A1B7TCG8_9ASCO</name>
<keyword evidence="4 7" id="KW-0732">Signal</keyword>
<evidence type="ECO:0000256" key="2">
    <source>
        <dbReference type="ARBA" id="ARBA00022502"/>
    </source>
</evidence>
<dbReference type="InterPro" id="IPR007217">
    <property type="entry name" value="Per1-like"/>
</dbReference>
<dbReference type="EMBL" id="LXPE01000018">
    <property type="protein sequence ID" value="OBA26411.1"/>
    <property type="molecule type" value="Genomic_DNA"/>
</dbReference>
<comment type="similarity">
    <text evidence="7">Belongs to the PGAP3 family.</text>
</comment>
<evidence type="ECO:0000256" key="6">
    <source>
        <dbReference type="ARBA" id="ARBA00023136"/>
    </source>
</evidence>
<evidence type="ECO:0000256" key="4">
    <source>
        <dbReference type="ARBA" id="ARBA00022729"/>
    </source>
</evidence>
<accession>A0A1B7TCG8</accession>
<dbReference type="GO" id="GO:0016788">
    <property type="term" value="F:hydrolase activity, acting on ester bonds"/>
    <property type="evidence" value="ECO:0007669"/>
    <property type="project" value="TreeGrafter"/>
</dbReference>
<gene>
    <name evidence="8" type="ORF">HANVADRAFT_53151</name>
</gene>